<keyword evidence="3" id="KW-0611">Plant defense</keyword>
<dbReference type="Pfam" id="PF00931">
    <property type="entry name" value="NB-ARC"/>
    <property type="match status" value="1"/>
</dbReference>
<dbReference type="Gene3D" id="1.20.5.4130">
    <property type="match status" value="1"/>
</dbReference>
<organism evidence="6 7">
    <name type="scientific">Dipteronia sinensis</name>
    <dbReference type="NCBI Taxonomy" id="43782"/>
    <lineage>
        <taxon>Eukaryota</taxon>
        <taxon>Viridiplantae</taxon>
        <taxon>Streptophyta</taxon>
        <taxon>Embryophyta</taxon>
        <taxon>Tracheophyta</taxon>
        <taxon>Spermatophyta</taxon>
        <taxon>Magnoliopsida</taxon>
        <taxon>eudicotyledons</taxon>
        <taxon>Gunneridae</taxon>
        <taxon>Pentapetalae</taxon>
        <taxon>rosids</taxon>
        <taxon>malvids</taxon>
        <taxon>Sapindales</taxon>
        <taxon>Sapindaceae</taxon>
        <taxon>Hippocastanoideae</taxon>
        <taxon>Acereae</taxon>
        <taxon>Dipteronia</taxon>
    </lineage>
</organism>
<evidence type="ECO:0000313" key="7">
    <source>
        <dbReference type="Proteomes" id="UP001281410"/>
    </source>
</evidence>
<dbReference type="Gene3D" id="3.40.50.300">
    <property type="entry name" value="P-loop containing nucleotide triphosphate hydrolases"/>
    <property type="match status" value="1"/>
</dbReference>
<dbReference type="GO" id="GO:0043531">
    <property type="term" value="F:ADP binding"/>
    <property type="evidence" value="ECO:0007669"/>
    <property type="project" value="InterPro"/>
</dbReference>
<sequence length="256" mass="28993">MEQVALASLLRVTLQNLASPIVEEFGLLWGVDEELENLRSTLSMIQAVLEDASKWQNEGNAVRVWLARLEDVAYDADDILDEFVTVAKLRDVATGNQSSKAYKLHRFFSSLDPSKIKFRYDMAHRIKQIRKRIDEIGKDAFNLRLREGDGWRAHEVRGELVTSASTEVSNIVGRHHEKEQIISFLAVDPLLCNTPLRIFSIVGVGGLGKTTLAQLVYNDLRIHMYFQHKIWISVSQIFDATQLAKAIIESITLKSS</sequence>
<dbReference type="PANTHER" id="PTHR19338">
    <property type="entry name" value="TRANSLOCASE OF INNER MITOCHONDRIAL MEMBRANE 13 HOMOLOG"/>
    <property type="match status" value="1"/>
</dbReference>
<evidence type="ECO:0000256" key="1">
    <source>
        <dbReference type="ARBA" id="ARBA00022737"/>
    </source>
</evidence>
<evidence type="ECO:0000313" key="6">
    <source>
        <dbReference type="EMBL" id="KAK3194407.1"/>
    </source>
</evidence>
<feature type="domain" description="Disease resistance N-terminal" evidence="5">
    <location>
        <begin position="10"/>
        <end position="97"/>
    </location>
</feature>
<dbReference type="AlphaFoldDB" id="A0AAD9ZWC6"/>
<evidence type="ECO:0000259" key="4">
    <source>
        <dbReference type="Pfam" id="PF00931"/>
    </source>
</evidence>
<accession>A0AAD9ZWC6</accession>
<reference evidence="6" key="1">
    <citation type="journal article" date="2023" name="Plant J.">
        <title>Genome sequences and population genomics provide insights into the demographic history, inbreeding, and mutation load of two 'living fossil' tree species of Dipteronia.</title>
        <authorList>
            <person name="Feng Y."/>
            <person name="Comes H.P."/>
            <person name="Chen J."/>
            <person name="Zhu S."/>
            <person name="Lu R."/>
            <person name="Zhang X."/>
            <person name="Li P."/>
            <person name="Qiu J."/>
            <person name="Olsen K.M."/>
            <person name="Qiu Y."/>
        </authorList>
    </citation>
    <scope>NUCLEOTIDE SEQUENCE</scope>
    <source>
        <strain evidence="6">NBL</strain>
    </source>
</reference>
<keyword evidence="2" id="KW-0547">Nucleotide-binding</keyword>
<dbReference type="InterPro" id="IPR041118">
    <property type="entry name" value="Rx_N"/>
</dbReference>
<dbReference type="InterPro" id="IPR027417">
    <property type="entry name" value="P-loop_NTPase"/>
</dbReference>
<dbReference type="CDD" id="cd14798">
    <property type="entry name" value="RX-CC_like"/>
    <property type="match status" value="1"/>
</dbReference>
<dbReference type="InterPro" id="IPR038005">
    <property type="entry name" value="RX-like_CC"/>
</dbReference>
<dbReference type="Proteomes" id="UP001281410">
    <property type="component" value="Unassembled WGS sequence"/>
</dbReference>
<proteinExistence type="predicted"/>
<dbReference type="PANTHER" id="PTHR19338:SF73">
    <property type="entry name" value="DISEASE RESISTANCE PROTEIN RGA2-LIKE"/>
    <property type="match status" value="1"/>
</dbReference>
<dbReference type="SUPFAM" id="SSF52540">
    <property type="entry name" value="P-loop containing nucleoside triphosphate hydrolases"/>
    <property type="match status" value="1"/>
</dbReference>
<feature type="domain" description="NB-ARC" evidence="4">
    <location>
        <begin position="193"/>
        <end position="254"/>
    </location>
</feature>
<keyword evidence="7" id="KW-1185">Reference proteome</keyword>
<evidence type="ECO:0000256" key="2">
    <source>
        <dbReference type="ARBA" id="ARBA00022741"/>
    </source>
</evidence>
<dbReference type="Pfam" id="PF18052">
    <property type="entry name" value="Rx_N"/>
    <property type="match status" value="1"/>
</dbReference>
<name>A0AAD9ZWC6_9ROSI</name>
<keyword evidence="1" id="KW-0677">Repeat</keyword>
<gene>
    <name evidence="6" type="ORF">Dsin_025717</name>
</gene>
<evidence type="ECO:0000259" key="5">
    <source>
        <dbReference type="Pfam" id="PF18052"/>
    </source>
</evidence>
<dbReference type="GO" id="GO:0006952">
    <property type="term" value="P:defense response"/>
    <property type="evidence" value="ECO:0007669"/>
    <property type="project" value="UniProtKB-KW"/>
</dbReference>
<protein>
    <submittedName>
        <fullName evidence="6">Uncharacterized protein</fullName>
    </submittedName>
</protein>
<evidence type="ECO:0000256" key="3">
    <source>
        <dbReference type="ARBA" id="ARBA00022821"/>
    </source>
</evidence>
<dbReference type="EMBL" id="JANJYJ010000008">
    <property type="protein sequence ID" value="KAK3194407.1"/>
    <property type="molecule type" value="Genomic_DNA"/>
</dbReference>
<comment type="caution">
    <text evidence="6">The sequence shown here is derived from an EMBL/GenBank/DDBJ whole genome shotgun (WGS) entry which is preliminary data.</text>
</comment>
<dbReference type="InterPro" id="IPR002182">
    <property type="entry name" value="NB-ARC"/>
</dbReference>